<dbReference type="EMBL" id="PDUG01000005">
    <property type="protein sequence ID" value="PIC27682.1"/>
    <property type="molecule type" value="Genomic_DNA"/>
</dbReference>
<gene>
    <name evidence="2" type="primary">Cni-F46E10.18</name>
    <name evidence="2" type="synonym">Cnig_chr_V.g19862</name>
    <name evidence="2" type="ORF">B9Z55_019862</name>
</gene>
<keyword evidence="1" id="KW-0732">Signal</keyword>
<accession>A0A2G5TK61</accession>
<dbReference type="Proteomes" id="UP000230233">
    <property type="component" value="Chromosome V"/>
</dbReference>
<feature type="signal peptide" evidence="1">
    <location>
        <begin position="1"/>
        <end position="22"/>
    </location>
</feature>
<dbReference type="OrthoDB" id="10299155at2759"/>
<feature type="chain" id="PRO_5013875710" evidence="1">
    <location>
        <begin position="23"/>
        <end position="101"/>
    </location>
</feature>
<keyword evidence="3" id="KW-1185">Reference proteome</keyword>
<protein>
    <submittedName>
        <fullName evidence="2">Uncharacterized protein</fullName>
    </submittedName>
</protein>
<proteinExistence type="predicted"/>
<sequence length="101" mass="11836">MRFNKVSLFSSFFVIWVAIANCELINEPNPRLGFPPRNQSVANALYSAIELHLSVVPPEQMQEEIDTMKKGIRVQSREQYQRLHPDAEFAYKIQKKNNKWN</sequence>
<evidence type="ECO:0000313" key="3">
    <source>
        <dbReference type="Proteomes" id="UP000230233"/>
    </source>
</evidence>
<comment type="caution">
    <text evidence="2">The sequence shown here is derived from an EMBL/GenBank/DDBJ whole genome shotgun (WGS) entry which is preliminary data.</text>
</comment>
<reference evidence="3" key="1">
    <citation type="submission" date="2017-10" db="EMBL/GenBank/DDBJ databases">
        <title>Rapid genome shrinkage in a self-fertile nematode reveals novel sperm competition proteins.</title>
        <authorList>
            <person name="Yin D."/>
            <person name="Schwarz E.M."/>
            <person name="Thomas C.G."/>
            <person name="Felde R.L."/>
            <person name="Korf I.F."/>
            <person name="Cutter A.D."/>
            <person name="Schartner C.M."/>
            <person name="Ralston E.J."/>
            <person name="Meyer B.J."/>
            <person name="Haag E.S."/>
        </authorList>
    </citation>
    <scope>NUCLEOTIDE SEQUENCE [LARGE SCALE GENOMIC DNA]</scope>
    <source>
        <strain evidence="3">JU1422</strain>
    </source>
</reference>
<evidence type="ECO:0000313" key="2">
    <source>
        <dbReference type="EMBL" id="PIC27682.1"/>
    </source>
</evidence>
<evidence type="ECO:0000256" key="1">
    <source>
        <dbReference type="SAM" id="SignalP"/>
    </source>
</evidence>
<name>A0A2G5TK61_9PELO</name>
<dbReference type="AlphaFoldDB" id="A0A2G5TK61"/>
<organism evidence="2 3">
    <name type="scientific">Caenorhabditis nigoni</name>
    <dbReference type="NCBI Taxonomy" id="1611254"/>
    <lineage>
        <taxon>Eukaryota</taxon>
        <taxon>Metazoa</taxon>
        <taxon>Ecdysozoa</taxon>
        <taxon>Nematoda</taxon>
        <taxon>Chromadorea</taxon>
        <taxon>Rhabditida</taxon>
        <taxon>Rhabditina</taxon>
        <taxon>Rhabditomorpha</taxon>
        <taxon>Rhabditoidea</taxon>
        <taxon>Rhabditidae</taxon>
        <taxon>Peloderinae</taxon>
        <taxon>Caenorhabditis</taxon>
    </lineage>
</organism>